<dbReference type="InterPro" id="IPR020845">
    <property type="entry name" value="AMP-binding_CS"/>
</dbReference>
<dbReference type="CDD" id="cd04433">
    <property type="entry name" value="AFD_class_I"/>
    <property type="match status" value="1"/>
</dbReference>
<dbReference type="InterPro" id="IPR045851">
    <property type="entry name" value="AMP-bd_C_sf"/>
</dbReference>
<dbReference type="InterPro" id="IPR050237">
    <property type="entry name" value="ATP-dep_AMP-bd_enzyme"/>
</dbReference>
<proteinExistence type="inferred from homology"/>
<dbReference type="Proteomes" id="UP000035009">
    <property type="component" value="Unassembled WGS sequence"/>
</dbReference>
<name>M3UXJ8_GORML</name>
<dbReference type="PANTHER" id="PTHR43767">
    <property type="entry name" value="LONG-CHAIN-FATTY-ACID--COA LIGASE"/>
    <property type="match status" value="1"/>
</dbReference>
<feature type="domain" description="AMP-binding enzyme C-terminal" evidence="4">
    <location>
        <begin position="453"/>
        <end position="528"/>
    </location>
</feature>
<dbReference type="Pfam" id="PF00501">
    <property type="entry name" value="AMP-binding"/>
    <property type="match status" value="1"/>
</dbReference>
<keyword evidence="2 5" id="KW-0436">Ligase</keyword>
<dbReference type="OrthoDB" id="56621at2"/>
<keyword evidence="6" id="KW-1185">Reference proteome</keyword>
<dbReference type="SUPFAM" id="SSF56801">
    <property type="entry name" value="Acetyl-CoA synthetase-like"/>
    <property type="match status" value="1"/>
</dbReference>
<comment type="similarity">
    <text evidence="1">Belongs to the ATP-dependent AMP-binding enzyme family.</text>
</comment>
<dbReference type="PROSITE" id="PS00455">
    <property type="entry name" value="AMP_BINDING"/>
    <property type="match status" value="1"/>
</dbReference>
<dbReference type="FunFam" id="3.30.300.30:FF:000008">
    <property type="entry name" value="2,3-dihydroxybenzoate-AMP ligase"/>
    <property type="match status" value="1"/>
</dbReference>
<dbReference type="EMBL" id="BAOP01000018">
    <property type="protein sequence ID" value="GAC80487.1"/>
    <property type="molecule type" value="Genomic_DNA"/>
</dbReference>
<dbReference type="Gene3D" id="3.40.50.12780">
    <property type="entry name" value="N-terminal domain of ligase-like"/>
    <property type="match status" value="1"/>
</dbReference>
<evidence type="ECO:0000313" key="6">
    <source>
        <dbReference type="Proteomes" id="UP000035009"/>
    </source>
</evidence>
<dbReference type="STRING" id="410332.SAMN04488550_3961"/>
<dbReference type="GO" id="GO:0016878">
    <property type="term" value="F:acid-thiol ligase activity"/>
    <property type="evidence" value="ECO:0007669"/>
    <property type="project" value="UniProtKB-ARBA"/>
</dbReference>
<dbReference type="InterPro" id="IPR000873">
    <property type="entry name" value="AMP-dep_synth/lig_dom"/>
</dbReference>
<dbReference type="AlphaFoldDB" id="M3UXJ8"/>
<protein>
    <submittedName>
        <fullName evidence="5">Putative fatty-acid--CoA ligase</fullName>
    </submittedName>
</protein>
<dbReference type="InterPro" id="IPR025110">
    <property type="entry name" value="AMP-bd_C"/>
</dbReference>
<organism evidence="5 6">
    <name type="scientific">Gordonia malaquae NBRC 108250</name>
    <dbReference type="NCBI Taxonomy" id="1223542"/>
    <lineage>
        <taxon>Bacteria</taxon>
        <taxon>Bacillati</taxon>
        <taxon>Actinomycetota</taxon>
        <taxon>Actinomycetes</taxon>
        <taxon>Mycobacteriales</taxon>
        <taxon>Gordoniaceae</taxon>
        <taxon>Gordonia</taxon>
    </lineage>
</organism>
<gene>
    <name evidence="5" type="ORF">GM1_018_00500</name>
</gene>
<comment type="caution">
    <text evidence="5">The sequence shown here is derived from an EMBL/GenBank/DDBJ whole genome shotgun (WGS) entry which is preliminary data.</text>
</comment>
<evidence type="ECO:0000313" key="5">
    <source>
        <dbReference type="EMBL" id="GAC80487.1"/>
    </source>
</evidence>
<feature type="domain" description="AMP-dependent synthetase/ligase" evidence="3">
    <location>
        <begin position="56"/>
        <end position="405"/>
    </location>
</feature>
<reference evidence="5 6" key="1">
    <citation type="submission" date="2013-02" db="EMBL/GenBank/DDBJ databases">
        <title>Whole genome shotgun sequence of Gordonia malaquae NBRC 108250.</title>
        <authorList>
            <person name="Yoshida I."/>
            <person name="Hosoyama A."/>
            <person name="Tsuchikane K."/>
            <person name="Ando Y."/>
            <person name="Baba S."/>
            <person name="Ohji S."/>
            <person name="Hamada M."/>
            <person name="Tamura T."/>
            <person name="Yamazoe A."/>
            <person name="Yamazaki S."/>
            <person name="Fujita N."/>
        </authorList>
    </citation>
    <scope>NUCLEOTIDE SEQUENCE [LARGE SCALE GENOMIC DNA]</scope>
    <source>
        <strain evidence="5 6">NBRC 108250</strain>
    </source>
</reference>
<evidence type="ECO:0000256" key="2">
    <source>
        <dbReference type="ARBA" id="ARBA00022598"/>
    </source>
</evidence>
<dbReference type="eggNOG" id="COG0318">
    <property type="taxonomic scope" value="Bacteria"/>
</dbReference>
<sequence length="547" mass="57450">MITTHCADIVDAALRTARSALVVARSGVADVTRPDHALASVIDMRTIGPLATPVASSARRYPDRVAVIDGDRSISYAELDAASSALAASLVKRGSTQGRTVGVLCRDGIGSMEAMIAASKTGARVVLLNTAMAGPQVAEIVARENVTVLAYDAEFSPIAEMCAVPNRFVVNGDTAGEESVADLIAEGVTSAPAPRPKRPGSMVLLTGGTTGLPKGAERSVRNPLDAAGLIERIPLPRCGVVVCAAPLFHGTGLSQVLYSMSLGSTIVPAAGRSSDELWELIERHRATSIVLVPTILQRLLAVPDHTRFDASRVEVIFTAGSLLPGPVAVAALERFGPVLYNLYGSSEVSVVSVATPEDLAAAPTTAGRPPSVVRTRIYDENGREITEPGLIGSIHAGSALAFDGYTGGGTKDRIDGLLATGDRGHWDADGRLFVDGRDDDMIVSGGENVYPGEVEDLILAHNDVLDAAVVGTPDDDFGQRLVAVVVRGAGSTVTADEIRAHVKQNLARYKTPREVHFVDELPRAAAGKLLRRTLVERYRQNSNSAQP</sequence>
<accession>M3UXJ8</accession>
<evidence type="ECO:0000259" key="4">
    <source>
        <dbReference type="Pfam" id="PF13193"/>
    </source>
</evidence>
<evidence type="ECO:0000256" key="1">
    <source>
        <dbReference type="ARBA" id="ARBA00006432"/>
    </source>
</evidence>
<dbReference type="Pfam" id="PF13193">
    <property type="entry name" value="AMP-binding_C"/>
    <property type="match status" value="1"/>
</dbReference>
<dbReference type="PANTHER" id="PTHR43767:SF1">
    <property type="entry name" value="NONRIBOSOMAL PEPTIDE SYNTHASE PES1 (EUROFUNG)-RELATED"/>
    <property type="match status" value="1"/>
</dbReference>
<evidence type="ECO:0000259" key="3">
    <source>
        <dbReference type="Pfam" id="PF00501"/>
    </source>
</evidence>
<dbReference type="Gene3D" id="3.30.300.30">
    <property type="match status" value="1"/>
</dbReference>
<dbReference type="InterPro" id="IPR042099">
    <property type="entry name" value="ANL_N_sf"/>
</dbReference>
<dbReference type="RefSeq" id="WP_008379544.1">
    <property type="nucleotide sequence ID" value="NZ_BAOP01000018.1"/>
</dbReference>